<name>A0A5S6QUI5_TRIMR</name>
<dbReference type="PRINTS" id="PR00237">
    <property type="entry name" value="GPCRRHODOPSN"/>
</dbReference>
<feature type="domain" description="G-protein coupled receptors family 1 profile" evidence="8">
    <location>
        <begin position="116"/>
        <end position="364"/>
    </location>
</feature>
<dbReference type="PANTHER" id="PTHR24241">
    <property type="entry name" value="NEUROPEPTIDE RECEPTOR-RELATED G-PROTEIN COUPLED RECEPTOR"/>
    <property type="match status" value="1"/>
</dbReference>
<dbReference type="Pfam" id="PF00001">
    <property type="entry name" value="7tm_1"/>
    <property type="match status" value="1"/>
</dbReference>
<organism evidence="9 10">
    <name type="scientific">Trichuris muris</name>
    <name type="common">Mouse whipworm</name>
    <dbReference type="NCBI Taxonomy" id="70415"/>
    <lineage>
        <taxon>Eukaryota</taxon>
        <taxon>Metazoa</taxon>
        <taxon>Ecdysozoa</taxon>
        <taxon>Nematoda</taxon>
        <taxon>Enoplea</taxon>
        <taxon>Dorylaimia</taxon>
        <taxon>Trichinellida</taxon>
        <taxon>Trichuridae</taxon>
        <taxon>Trichuris</taxon>
    </lineage>
</organism>
<reference evidence="10" key="1">
    <citation type="submission" date="2019-12" db="UniProtKB">
        <authorList>
            <consortium name="WormBaseParasite"/>
        </authorList>
    </citation>
    <scope>IDENTIFICATION</scope>
</reference>
<keyword evidence="5 7" id="KW-0472">Membrane</keyword>
<dbReference type="PROSITE" id="PS50262">
    <property type="entry name" value="G_PROTEIN_RECEP_F1_2"/>
    <property type="match status" value="1"/>
</dbReference>
<dbReference type="SMART" id="SM01381">
    <property type="entry name" value="7TM_GPCR_Srsx"/>
    <property type="match status" value="1"/>
</dbReference>
<evidence type="ECO:0000256" key="1">
    <source>
        <dbReference type="ARBA" id="ARBA00004651"/>
    </source>
</evidence>
<dbReference type="Gene3D" id="1.20.1070.10">
    <property type="entry name" value="Rhodopsin 7-helix transmembrane proteins"/>
    <property type="match status" value="1"/>
</dbReference>
<dbReference type="CDD" id="cd00637">
    <property type="entry name" value="7tm_classA_rhodopsin-like"/>
    <property type="match status" value="1"/>
</dbReference>
<dbReference type="PANTHER" id="PTHR24241:SF170">
    <property type="entry name" value="G-PROTEIN COUPLED RECEPTORS FAMILY 1 PROFILE DOMAIN-CONTAINING PROTEIN"/>
    <property type="match status" value="1"/>
</dbReference>
<dbReference type="InterPro" id="IPR000276">
    <property type="entry name" value="GPCR_Rhodpsn"/>
</dbReference>
<proteinExistence type="predicted"/>
<evidence type="ECO:0000256" key="2">
    <source>
        <dbReference type="ARBA" id="ARBA00022475"/>
    </source>
</evidence>
<evidence type="ECO:0000256" key="6">
    <source>
        <dbReference type="ARBA" id="ARBA00023170"/>
    </source>
</evidence>
<accession>A0A5S6QUI5</accession>
<evidence type="ECO:0000256" key="4">
    <source>
        <dbReference type="ARBA" id="ARBA00022989"/>
    </source>
</evidence>
<keyword evidence="9" id="KW-1185">Reference proteome</keyword>
<dbReference type="GO" id="GO:0042277">
    <property type="term" value="F:peptide binding"/>
    <property type="evidence" value="ECO:0007669"/>
    <property type="project" value="TreeGrafter"/>
</dbReference>
<evidence type="ECO:0000259" key="8">
    <source>
        <dbReference type="PROSITE" id="PS50262"/>
    </source>
</evidence>
<feature type="transmembrane region" description="Helical" evidence="7">
    <location>
        <begin position="344"/>
        <end position="366"/>
    </location>
</feature>
<evidence type="ECO:0000256" key="5">
    <source>
        <dbReference type="ARBA" id="ARBA00023136"/>
    </source>
</evidence>
<feature type="transmembrane region" description="Helical" evidence="7">
    <location>
        <begin position="259"/>
        <end position="282"/>
    </location>
</feature>
<dbReference type="GO" id="GO:0004930">
    <property type="term" value="F:G protein-coupled receptor activity"/>
    <property type="evidence" value="ECO:0007669"/>
    <property type="project" value="InterPro"/>
</dbReference>
<dbReference type="InterPro" id="IPR017452">
    <property type="entry name" value="GPCR_Rhodpsn_7TM"/>
</dbReference>
<keyword evidence="3 7" id="KW-0812">Transmembrane</keyword>
<evidence type="ECO:0000256" key="7">
    <source>
        <dbReference type="SAM" id="Phobius"/>
    </source>
</evidence>
<evidence type="ECO:0000313" key="10">
    <source>
        <dbReference type="WBParaSite" id="TMUE_3000010895.1"/>
    </source>
</evidence>
<feature type="transmembrane region" description="Helical" evidence="7">
    <location>
        <begin position="137"/>
        <end position="158"/>
    </location>
</feature>
<dbReference type="GO" id="GO:0005886">
    <property type="term" value="C:plasma membrane"/>
    <property type="evidence" value="ECO:0007669"/>
    <property type="project" value="UniProtKB-SubCell"/>
</dbReference>
<sequence length="387" mass="44145">MQKVPWLEEWRFLNNKTASFLEVFNIHLTNGDSSSHSDFAQSNSDDSEMSTVSPLWIHGNINDYVLPGRDVPSSSIDMKMKVDQAELPSFSDVALNAEKLAYISVIVIITALLIVTSVLIIAAIVTSSSLKNIVGCYMISLCIADLLCGTLITPVSVYSVIDDTWHWQHSELVCRLEAYIELVLLSVVLYIFMWISVDRYIAMMRPSHYEAEQTFNRCKCWVMFTWITALLLCCPVLFSEMQARYDKQAYLCVLDCTKMFPYVVTMAVLVILPSIVCIMYTYNRIFSHLRNPDNLEDGYKGQLQADRSFVTTFFIIVSFLISWVPLLAVTLIEALVKVHFQIPSVHFALVWLAISSGCWKFFVCYLMSSAFRRSLGALFLWNFCDVE</sequence>
<keyword evidence="6" id="KW-0675">Receptor</keyword>
<evidence type="ECO:0000256" key="3">
    <source>
        <dbReference type="ARBA" id="ARBA00022692"/>
    </source>
</evidence>
<dbReference type="AlphaFoldDB" id="A0A5S6QUI5"/>
<evidence type="ECO:0000313" key="9">
    <source>
        <dbReference type="Proteomes" id="UP000046395"/>
    </source>
</evidence>
<dbReference type="Proteomes" id="UP000046395">
    <property type="component" value="Unassembled WGS sequence"/>
</dbReference>
<feature type="transmembrane region" description="Helical" evidence="7">
    <location>
        <begin position="100"/>
        <end position="125"/>
    </location>
</feature>
<protein>
    <submittedName>
        <fullName evidence="10">G_PROTEIN_RECEP_F1_2 domain-containing protein</fullName>
    </submittedName>
</protein>
<dbReference type="WBParaSite" id="TMUE_3000010895.1">
    <property type="protein sequence ID" value="TMUE_3000010895.1"/>
    <property type="gene ID" value="WBGene00291616"/>
</dbReference>
<feature type="transmembrane region" description="Helical" evidence="7">
    <location>
        <begin position="309"/>
        <end position="332"/>
    </location>
</feature>
<keyword evidence="4 7" id="KW-1133">Transmembrane helix</keyword>
<dbReference type="STRING" id="70415.A0A5S6QUI5"/>
<feature type="transmembrane region" description="Helical" evidence="7">
    <location>
        <begin position="218"/>
        <end position="239"/>
    </location>
</feature>
<dbReference type="GO" id="GO:0032870">
    <property type="term" value="P:cellular response to hormone stimulus"/>
    <property type="evidence" value="ECO:0007669"/>
    <property type="project" value="TreeGrafter"/>
</dbReference>
<feature type="transmembrane region" description="Helical" evidence="7">
    <location>
        <begin position="178"/>
        <end position="197"/>
    </location>
</feature>
<comment type="subcellular location">
    <subcellularLocation>
        <location evidence="1">Cell membrane</location>
        <topology evidence="1">Multi-pass membrane protein</topology>
    </subcellularLocation>
</comment>
<dbReference type="SUPFAM" id="SSF81321">
    <property type="entry name" value="Family A G protein-coupled receptor-like"/>
    <property type="match status" value="1"/>
</dbReference>
<keyword evidence="2" id="KW-1003">Cell membrane</keyword>